<protein>
    <submittedName>
        <fullName evidence="1">Uncharacterized protein</fullName>
    </submittedName>
</protein>
<dbReference type="AlphaFoldDB" id="A0A438F1U7"/>
<evidence type="ECO:0000313" key="2">
    <source>
        <dbReference type="Proteomes" id="UP000288805"/>
    </source>
</evidence>
<gene>
    <name evidence="1" type="ORF">CK203_072955</name>
</gene>
<reference evidence="1 2" key="1">
    <citation type="journal article" date="2018" name="PLoS Genet.">
        <title>Population sequencing reveals clonal diversity and ancestral inbreeding in the grapevine cultivar Chardonnay.</title>
        <authorList>
            <person name="Roach M.J."/>
            <person name="Johnson D.L."/>
            <person name="Bohlmann J."/>
            <person name="van Vuuren H.J."/>
            <person name="Jones S.J."/>
            <person name="Pretorius I.S."/>
            <person name="Schmidt S.A."/>
            <person name="Borneman A.R."/>
        </authorList>
    </citation>
    <scope>NUCLEOTIDE SEQUENCE [LARGE SCALE GENOMIC DNA]</scope>
    <source>
        <strain evidence="2">cv. Chardonnay</strain>
        <tissue evidence="1">Leaf</tissue>
    </source>
</reference>
<sequence length="102" mass="11652">MEAIFCNLNRAKEWGFITRFTISGRGGEEMEVPYTNDNLILYDVNQEHLEHLSRSFMQFEAILGLKINLENSKFIPIGREKGVGNVEDLAIVFCIQPVYLGV</sequence>
<evidence type="ECO:0000313" key="1">
    <source>
        <dbReference type="EMBL" id="RVW53923.1"/>
    </source>
</evidence>
<dbReference type="EMBL" id="QGNW01001136">
    <property type="protein sequence ID" value="RVW53923.1"/>
    <property type="molecule type" value="Genomic_DNA"/>
</dbReference>
<proteinExistence type="predicted"/>
<comment type="caution">
    <text evidence="1">The sequence shown here is derived from an EMBL/GenBank/DDBJ whole genome shotgun (WGS) entry which is preliminary data.</text>
</comment>
<organism evidence="1 2">
    <name type="scientific">Vitis vinifera</name>
    <name type="common">Grape</name>
    <dbReference type="NCBI Taxonomy" id="29760"/>
    <lineage>
        <taxon>Eukaryota</taxon>
        <taxon>Viridiplantae</taxon>
        <taxon>Streptophyta</taxon>
        <taxon>Embryophyta</taxon>
        <taxon>Tracheophyta</taxon>
        <taxon>Spermatophyta</taxon>
        <taxon>Magnoliopsida</taxon>
        <taxon>eudicotyledons</taxon>
        <taxon>Gunneridae</taxon>
        <taxon>Pentapetalae</taxon>
        <taxon>rosids</taxon>
        <taxon>Vitales</taxon>
        <taxon>Vitaceae</taxon>
        <taxon>Viteae</taxon>
        <taxon>Vitis</taxon>
    </lineage>
</organism>
<name>A0A438F1U7_VITVI</name>
<accession>A0A438F1U7</accession>
<dbReference type="Proteomes" id="UP000288805">
    <property type="component" value="Unassembled WGS sequence"/>
</dbReference>